<comment type="caution">
    <text evidence="1">The sequence shown here is derived from an EMBL/GenBank/DDBJ whole genome shotgun (WGS) entry which is preliminary data.</text>
</comment>
<organism evidence="1 2">
    <name type="scientific">Tuber borchii</name>
    <name type="common">White truffle</name>
    <dbReference type="NCBI Taxonomy" id="42251"/>
    <lineage>
        <taxon>Eukaryota</taxon>
        <taxon>Fungi</taxon>
        <taxon>Dikarya</taxon>
        <taxon>Ascomycota</taxon>
        <taxon>Pezizomycotina</taxon>
        <taxon>Pezizomycetes</taxon>
        <taxon>Pezizales</taxon>
        <taxon>Tuberaceae</taxon>
        <taxon>Tuber</taxon>
    </lineage>
</organism>
<proteinExistence type="predicted"/>
<reference evidence="1 2" key="1">
    <citation type="submission" date="2017-04" db="EMBL/GenBank/DDBJ databases">
        <title>Draft genome sequence of Tuber borchii Vittad., a whitish edible truffle.</title>
        <authorList>
            <consortium name="DOE Joint Genome Institute"/>
            <person name="Murat C."/>
            <person name="Kuo A."/>
            <person name="Barry K.W."/>
            <person name="Clum A."/>
            <person name="Dockter R.B."/>
            <person name="Fauchery L."/>
            <person name="Iotti M."/>
            <person name="Kohler A."/>
            <person name="Labutti K."/>
            <person name="Lindquist E.A."/>
            <person name="Lipzen A."/>
            <person name="Ohm R.A."/>
            <person name="Wang M."/>
            <person name="Grigoriev I.V."/>
            <person name="Zambonelli A."/>
            <person name="Martin F.M."/>
        </authorList>
    </citation>
    <scope>NUCLEOTIDE SEQUENCE [LARGE SCALE GENOMIC DNA]</scope>
    <source>
        <strain evidence="1 2">Tbo3840</strain>
    </source>
</reference>
<dbReference type="InterPro" id="IPR032675">
    <property type="entry name" value="LRR_dom_sf"/>
</dbReference>
<evidence type="ECO:0000313" key="2">
    <source>
        <dbReference type="Proteomes" id="UP000244722"/>
    </source>
</evidence>
<keyword evidence="2" id="KW-1185">Reference proteome</keyword>
<protein>
    <recommendedName>
        <fullName evidence="3">F-box domain-containing protein</fullName>
    </recommendedName>
</protein>
<evidence type="ECO:0008006" key="3">
    <source>
        <dbReference type="Google" id="ProtNLM"/>
    </source>
</evidence>
<accession>A0A2T6ZU18</accession>
<gene>
    <name evidence="1" type="ORF">B9Z19DRAFT_22472</name>
</gene>
<dbReference type="AlphaFoldDB" id="A0A2T6ZU18"/>
<sequence>MLSCFLYEHNSGIEHIRRITVRGHWNGGYQQGSEPIHRAGIKNDIFSPAVVNTCLLLGILLERIPRGALEHFIWDVDVSFSWRVMEKLMKYQPNIQSLDLYDGNYTFDRQWSESTFRFANLKNLCWQNFARYDSMMSFGRLIDLNWQTITALTFSLSNFEQLVEDMICHDGASIFNGEGSTEESPTFLPIAKRIFKKLLEKPEDEGASSGSLVPGRKRQMKLKDLALWDIPLADMAPLLTQIIDVPSLTYLTMRGCSSADQLLNALAGKGDSLNIKTFDMQYKTQPQGLVQFVQSFKGLKNLYLLLECIENAEELQNVFDSVFHHADSLRRLVIDAKEHYLSAENIARIRSDLKLWELGLCGENADPDWVSFSPSPIPCAELTTNRR</sequence>
<dbReference type="Gene3D" id="3.80.10.10">
    <property type="entry name" value="Ribonuclease Inhibitor"/>
    <property type="match status" value="1"/>
</dbReference>
<dbReference type="EMBL" id="NESQ01000102">
    <property type="protein sequence ID" value="PUU78980.1"/>
    <property type="molecule type" value="Genomic_DNA"/>
</dbReference>
<name>A0A2T6ZU18_TUBBO</name>
<dbReference type="Proteomes" id="UP000244722">
    <property type="component" value="Unassembled WGS sequence"/>
</dbReference>
<dbReference type="OrthoDB" id="1720422at2759"/>
<dbReference type="SUPFAM" id="SSF52047">
    <property type="entry name" value="RNI-like"/>
    <property type="match status" value="1"/>
</dbReference>
<evidence type="ECO:0000313" key="1">
    <source>
        <dbReference type="EMBL" id="PUU78980.1"/>
    </source>
</evidence>